<dbReference type="PANTHER" id="PTHR43685:SF3">
    <property type="entry name" value="SLR2126 PROTEIN"/>
    <property type="match status" value="1"/>
</dbReference>
<proteinExistence type="predicted"/>
<protein>
    <submittedName>
        <fullName evidence="2">Glycosyltransferase</fullName>
    </submittedName>
</protein>
<dbReference type="RefSeq" id="WP_160908847.1">
    <property type="nucleotide sequence ID" value="NZ_WVHS01000006.1"/>
</dbReference>
<evidence type="ECO:0000313" key="2">
    <source>
        <dbReference type="EMBL" id="MXV17841.1"/>
    </source>
</evidence>
<dbReference type="SUPFAM" id="SSF53448">
    <property type="entry name" value="Nucleotide-diphospho-sugar transferases"/>
    <property type="match status" value="1"/>
</dbReference>
<accession>A0A7K1Y3L7</accession>
<dbReference type="Proteomes" id="UP000451233">
    <property type="component" value="Unassembled WGS sequence"/>
</dbReference>
<reference evidence="2 3" key="1">
    <citation type="submission" date="2019-11" db="EMBL/GenBank/DDBJ databases">
        <title>Pedobacter sp. HMF7056 Genome sequencing and assembly.</title>
        <authorList>
            <person name="Kang H."/>
            <person name="Kim H."/>
            <person name="Joh K."/>
        </authorList>
    </citation>
    <scope>NUCLEOTIDE SEQUENCE [LARGE SCALE GENOMIC DNA]</scope>
    <source>
        <strain evidence="2 3">HMF7056</strain>
    </source>
</reference>
<comment type="caution">
    <text evidence="2">The sequence shown here is derived from an EMBL/GenBank/DDBJ whole genome shotgun (WGS) entry which is preliminary data.</text>
</comment>
<organism evidence="2 3">
    <name type="scientific">Hufsiella ginkgonis</name>
    <dbReference type="NCBI Taxonomy" id="2695274"/>
    <lineage>
        <taxon>Bacteria</taxon>
        <taxon>Pseudomonadati</taxon>
        <taxon>Bacteroidota</taxon>
        <taxon>Sphingobacteriia</taxon>
        <taxon>Sphingobacteriales</taxon>
        <taxon>Sphingobacteriaceae</taxon>
        <taxon>Hufsiella</taxon>
    </lineage>
</organism>
<dbReference type="InterPro" id="IPR029044">
    <property type="entry name" value="Nucleotide-diphossugar_trans"/>
</dbReference>
<dbReference type="GO" id="GO:0016740">
    <property type="term" value="F:transferase activity"/>
    <property type="evidence" value="ECO:0007669"/>
    <property type="project" value="UniProtKB-KW"/>
</dbReference>
<sequence length="271" mass="31434">MFLSVIIPTAGNTDALLRCLNALHRQGNGDIPFSVEMIVTDDALQDHTKTSLEKRFPAVKWVRGPHCGPAANRNNGSIHSNGDWLAFVDDHCIPDPDYLANIAKVICEHPSIQLIEGYTYTDREKRRYDEEAPVNLHGNNLWSGNLIIKRSLFLGIQGFCEELSIPALEDIDFHLTLRNHYIPLYFAPEIKVCHPWTKRRSLLSRLRSVDSVRILCQRHPSLKKELDQRRHLLKFIEGIRERTAVLLRFRFKGFRVYLEDNLVHIYYLIKR</sequence>
<dbReference type="InterPro" id="IPR001173">
    <property type="entry name" value="Glyco_trans_2-like"/>
</dbReference>
<keyword evidence="2" id="KW-0808">Transferase</keyword>
<dbReference type="PANTHER" id="PTHR43685">
    <property type="entry name" value="GLYCOSYLTRANSFERASE"/>
    <property type="match status" value="1"/>
</dbReference>
<dbReference type="AlphaFoldDB" id="A0A7K1Y3L7"/>
<evidence type="ECO:0000259" key="1">
    <source>
        <dbReference type="Pfam" id="PF00535"/>
    </source>
</evidence>
<dbReference type="CDD" id="cd00761">
    <property type="entry name" value="Glyco_tranf_GTA_type"/>
    <property type="match status" value="1"/>
</dbReference>
<dbReference type="EMBL" id="WVHS01000006">
    <property type="protein sequence ID" value="MXV17841.1"/>
    <property type="molecule type" value="Genomic_DNA"/>
</dbReference>
<gene>
    <name evidence="2" type="ORF">GS398_21250</name>
</gene>
<dbReference type="InterPro" id="IPR050834">
    <property type="entry name" value="Glycosyltransf_2"/>
</dbReference>
<dbReference type="Gene3D" id="3.90.550.10">
    <property type="entry name" value="Spore Coat Polysaccharide Biosynthesis Protein SpsA, Chain A"/>
    <property type="match status" value="1"/>
</dbReference>
<evidence type="ECO:0000313" key="3">
    <source>
        <dbReference type="Proteomes" id="UP000451233"/>
    </source>
</evidence>
<keyword evidence="3" id="KW-1185">Reference proteome</keyword>
<name>A0A7K1Y3L7_9SPHI</name>
<feature type="domain" description="Glycosyltransferase 2-like" evidence="1">
    <location>
        <begin position="4"/>
        <end position="131"/>
    </location>
</feature>
<dbReference type="Pfam" id="PF00535">
    <property type="entry name" value="Glycos_transf_2"/>
    <property type="match status" value="1"/>
</dbReference>